<dbReference type="SUPFAM" id="SSF50475">
    <property type="entry name" value="FMN-binding split barrel"/>
    <property type="match status" value="1"/>
</dbReference>
<dbReference type="PANTHER" id="PTHR35802:SF1">
    <property type="entry name" value="PROTEASE SYNTHASE AND SPORULATION PROTEIN PAI 2"/>
    <property type="match status" value="1"/>
</dbReference>
<dbReference type="Pfam" id="PF04299">
    <property type="entry name" value="FMN_bind_2"/>
    <property type="match status" value="1"/>
</dbReference>
<dbReference type="PANTHER" id="PTHR35802">
    <property type="entry name" value="PROTEASE SYNTHASE AND SPORULATION PROTEIN PAI 2"/>
    <property type="match status" value="1"/>
</dbReference>
<evidence type="ECO:0000313" key="1">
    <source>
        <dbReference type="EMBL" id="AVO34795.1"/>
    </source>
</evidence>
<keyword evidence="2" id="KW-1185">Reference proteome</keyword>
<dbReference type="InterPro" id="IPR012349">
    <property type="entry name" value="Split_barrel_FMN-bd"/>
</dbReference>
<dbReference type="KEGG" id="otk:C6570_11560"/>
<gene>
    <name evidence="1" type="ORF">C6570_11560</name>
</gene>
<dbReference type="Gene3D" id="2.30.110.10">
    <property type="entry name" value="Electron Transport, Fmn-binding Protein, Chain A"/>
    <property type="match status" value="1"/>
</dbReference>
<reference evidence="1 2" key="1">
    <citation type="submission" date="2018-03" db="EMBL/GenBank/DDBJ databases">
        <title>Genome sequencing of Ottowia sp.</title>
        <authorList>
            <person name="Kim S.-J."/>
            <person name="Heo J."/>
            <person name="Kwon S.-W."/>
        </authorList>
    </citation>
    <scope>NUCLEOTIDE SEQUENCE [LARGE SCALE GENOMIC DNA]</scope>
    <source>
        <strain evidence="1 2">KADR8-3</strain>
    </source>
</reference>
<dbReference type="Proteomes" id="UP000239709">
    <property type="component" value="Chromosome"/>
</dbReference>
<evidence type="ECO:0000313" key="2">
    <source>
        <dbReference type="Proteomes" id="UP000239709"/>
    </source>
</evidence>
<dbReference type="EMBL" id="CP027666">
    <property type="protein sequence ID" value="AVO34795.1"/>
    <property type="molecule type" value="Genomic_DNA"/>
</dbReference>
<dbReference type="InterPro" id="IPR007396">
    <property type="entry name" value="TR_PAI2-type"/>
</dbReference>
<organism evidence="1 2">
    <name type="scientific">Ottowia oryzae</name>
    <dbReference type="NCBI Taxonomy" id="2109914"/>
    <lineage>
        <taxon>Bacteria</taxon>
        <taxon>Pseudomonadati</taxon>
        <taxon>Pseudomonadota</taxon>
        <taxon>Betaproteobacteria</taxon>
        <taxon>Burkholderiales</taxon>
        <taxon>Comamonadaceae</taxon>
        <taxon>Ottowia</taxon>
    </lineage>
</organism>
<dbReference type="PIRSF" id="PIRSF010372">
    <property type="entry name" value="PaiB"/>
    <property type="match status" value="1"/>
</dbReference>
<protein>
    <submittedName>
        <fullName evidence="1">FMN-binding negative transcriptional regulator</fullName>
    </submittedName>
</protein>
<name>A0A2S0MFW6_9BURK</name>
<dbReference type="AlphaFoldDB" id="A0A2S0MFW6"/>
<proteinExistence type="predicted"/>
<dbReference type="RefSeq" id="WP_106703345.1">
    <property type="nucleotide sequence ID" value="NZ_CP027666.1"/>
</dbReference>
<accession>A0A2S0MFW6</accession>
<dbReference type="OrthoDB" id="9794948at2"/>
<sequence>MYLPPYFASRQPAHAARLMREHPFASLITTEDDGLPFVTHLPLHVQEQGADTGDFVLLGHVARPNPQWRHLQARPRAVVTFLGPHAYMSPSVYPDLARVPTWSYLAVHATVSARLLDADDAAGKDALLKSLIGDHEPAYAAQWRAMDPALAGKLLQGIAAFELTVTDWQCKLKLNQHRKEAHAAMHAQYAAGTPDEQALAAWMQRLQMAPANDVATATPQGEI</sequence>